<evidence type="ECO:0000313" key="4">
    <source>
        <dbReference type="Proteomes" id="UP000248326"/>
    </source>
</evidence>
<evidence type="ECO:0000313" key="3">
    <source>
        <dbReference type="EMBL" id="PYE54994.1"/>
    </source>
</evidence>
<name>A0A318SCL5_9DEIO</name>
<dbReference type="EMBL" id="QJSX01000004">
    <property type="protein sequence ID" value="PYE54994.1"/>
    <property type="molecule type" value="Genomic_DNA"/>
</dbReference>
<dbReference type="InterPro" id="IPR036366">
    <property type="entry name" value="PGBDSf"/>
</dbReference>
<sequence length="258" mass="27568">MTRLGSHSKTFVLGVGLAASAAFAQSPADTRVVDKAAVAVARTVDGTITPCPASYTNFTAAKACVRVPYSAERTKMLLNRSEATPLVTAWRSQRNPIFSYNYVRQGGAVVAVIAGPAPGDAKATLLVLDTVPTRAEADLQRREDIRITPKVSPPAAPNRASETVNVPPFRRSLALASPHLNGEDVRLLQERLIEVARIPRGTGGDGWYGPVTAATVKAFQAANGLRVTGVVDQGTWSRLFSDRAQPFEARSVDTYLGR</sequence>
<keyword evidence="1" id="KW-0732">Signal</keyword>
<dbReference type="Proteomes" id="UP000248326">
    <property type="component" value="Unassembled WGS sequence"/>
</dbReference>
<feature type="domain" description="Peptidoglycan binding-like" evidence="2">
    <location>
        <begin position="181"/>
        <end position="239"/>
    </location>
</feature>
<organism evidence="3 4">
    <name type="scientific">Deinococcus yavapaiensis KR-236</name>
    <dbReference type="NCBI Taxonomy" id="694435"/>
    <lineage>
        <taxon>Bacteria</taxon>
        <taxon>Thermotogati</taxon>
        <taxon>Deinococcota</taxon>
        <taxon>Deinococci</taxon>
        <taxon>Deinococcales</taxon>
        <taxon>Deinococcaceae</taxon>
        <taxon>Deinococcus</taxon>
    </lineage>
</organism>
<evidence type="ECO:0000259" key="2">
    <source>
        <dbReference type="Pfam" id="PF01471"/>
    </source>
</evidence>
<dbReference type="InterPro" id="IPR002477">
    <property type="entry name" value="Peptidoglycan-bd-like"/>
</dbReference>
<protein>
    <submittedName>
        <fullName evidence="3">Putative peptidoglycan binding protein</fullName>
    </submittedName>
</protein>
<dbReference type="InterPro" id="IPR036365">
    <property type="entry name" value="PGBD-like_sf"/>
</dbReference>
<keyword evidence="4" id="KW-1185">Reference proteome</keyword>
<dbReference type="OrthoDB" id="1859318at2"/>
<accession>A0A318SCL5</accession>
<feature type="chain" id="PRO_5016285896" evidence="1">
    <location>
        <begin position="25"/>
        <end position="258"/>
    </location>
</feature>
<comment type="caution">
    <text evidence="3">The sequence shown here is derived from an EMBL/GenBank/DDBJ whole genome shotgun (WGS) entry which is preliminary data.</text>
</comment>
<dbReference type="RefSeq" id="WP_110886098.1">
    <property type="nucleotide sequence ID" value="NZ_QJSX01000004.1"/>
</dbReference>
<gene>
    <name evidence="3" type="ORF">DES52_104268</name>
</gene>
<dbReference type="Pfam" id="PF01471">
    <property type="entry name" value="PG_binding_1"/>
    <property type="match status" value="1"/>
</dbReference>
<reference evidence="3 4" key="1">
    <citation type="submission" date="2018-06" db="EMBL/GenBank/DDBJ databases">
        <title>Genomic Encyclopedia of Type Strains, Phase IV (KMG-IV): sequencing the most valuable type-strain genomes for metagenomic binning, comparative biology and taxonomic classification.</title>
        <authorList>
            <person name="Goeker M."/>
        </authorList>
    </citation>
    <scope>NUCLEOTIDE SEQUENCE [LARGE SCALE GENOMIC DNA]</scope>
    <source>
        <strain evidence="3 4">DSM 18048</strain>
    </source>
</reference>
<dbReference type="Gene3D" id="1.10.101.10">
    <property type="entry name" value="PGBD-like superfamily/PGBD"/>
    <property type="match status" value="1"/>
</dbReference>
<dbReference type="SUPFAM" id="SSF47090">
    <property type="entry name" value="PGBD-like"/>
    <property type="match status" value="1"/>
</dbReference>
<feature type="signal peptide" evidence="1">
    <location>
        <begin position="1"/>
        <end position="24"/>
    </location>
</feature>
<evidence type="ECO:0000256" key="1">
    <source>
        <dbReference type="SAM" id="SignalP"/>
    </source>
</evidence>
<dbReference type="AlphaFoldDB" id="A0A318SCL5"/>
<proteinExistence type="predicted"/>